<proteinExistence type="predicted"/>
<evidence type="ECO:0000313" key="2">
    <source>
        <dbReference type="EMBL" id="KZV16744.1"/>
    </source>
</evidence>
<evidence type="ECO:0000313" key="3">
    <source>
        <dbReference type="Proteomes" id="UP000250235"/>
    </source>
</evidence>
<feature type="coiled-coil region" evidence="1">
    <location>
        <begin position="32"/>
        <end position="59"/>
    </location>
</feature>
<sequence>MALSAPRTRDAAALRMKQIALDNQDRTIRRLRAQLATQRRGLTATKKELEETRVALEASHKVIAGLTEIGLSMSKKIEKMNVKKQLVRANHVECHQKFQVLGIRIRPPGTAAEEHRKSRETINTKNNNYMLDLDRPNGPGSNDEHSVHLQHRDLTVTPIADQIRPIDSVSETEYNDLKNHFSEPQCKMTVLPLNSGKPRTCVTLNGSGIQLAVGPQPLWLRNHNSGPAQRIMVKHLATSPHDPLGITDSACKNQSVVVSVQYGPFNPYIPIRSTTIGKSRVAIDPIAMHTSWRSNSDITSVTSIGYPRMSASGESSTTMHRLLHASGSHPIPTPYDSMRVGKRVKVRRLSCRVSMTFRVVRTNQYNQDLGLIHSTNGNHLESPNEGSSIDHQVTIYLHAQNITMFPTNETWYFASQILVSNSSGLILILTAQSTRNMFRIHSDY</sequence>
<dbReference type="EMBL" id="KV018635">
    <property type="protein sequence ID" value="KZV16744.1"/>
    <property type="molecule type" value="Genomic_DNA"/>
</dbReference>
<organism evidence="2 3">
    <name type="scientific">Dorcoceras hygrometricum</name>
    <dbReference type="NCBI Taxonomy" id="472368"/>
    <lineage>
        <taxon>Eukaryota</taxon>
        <taxon>Viridiplantae</taxon>
        <taxon>Streptophyta</taxon>
        <taxon>Embryophyta</taxon>
        <taxon>Tracheophyta</taxon>
        <taxon>Spermatophyta</taxon>
        <taxon>Magnoliopsida</taxon>
        <taxon>eudicotyledons</taxon>
        <taxon>Gunneridae</taxon>
        <taxon>Pentapetalae</taxon>
        <taxon>asterids</taxon>
        <taxon>lamiids</taxon>
        <taxon>Lamiales</taxon>
        <taxon>Gesneriaceae</taxon>
        <taxon>Didymocarpoideae</taxon>
        <taxon>Trichosporeae</taxon>
        <taxon>Loxocarpinae</taxon>
        <taxon>Dorcoceras</taxon>
    </lineage>
</organism>
<accession>A0A2Z7A5C9</accession>
<dbReference type="AlphaFoldDB" id="A0A2Z7A5C9"/>
<gene>
    <name evidence="2" type="ORF">F511_39684</name>
</gene>
<keyword evidence="1" id="KW-0175">Coiled coil</keyword>
<protein>
    <submittedName>
        <fullName evidence="2">Uncharacterized protein</fullName>
    </submittedName>
</protein>
<reference evidence="2 3" key="1">
    <citation type="journal article" date="2015" name="Proc. Natl. Acad. Sci. U.S.A.">
        <title>The resurrection genome of Boea hygrometrica: A blueprint for survival of dehydration.</title>
        <authorList>
            <person name="Xiao L."/>
            <person name="Yang G."/>
            <person name="Zhang L."/>
            <person name="Yang X."/>
            <person name="Zhao S."/>
            <person name="Ji Z."/>
            <person name="Zhou Q."/>
            <person name="Hu M."/>
            <person name="Wang Y."/>
            <person name="Chen M."/>
            <person name="Xu Y."/>
            <person name="Jin H."/>
            <person name="Xiao X."/>
            <person name="Hu G."/>
            <person name="Bao F."/>
            <person name="Hu Y."/>
            <person name="Wan P."/>
            <person name="Li L."/>
            <person name="Deng X."/>
            <person name="Kuang T."/>
            <person name="Xiang C."/>
            <person name="Zhu J.K."/>
            <person name="Oliver M.J."/>
            <person name="He Y."/>
        </authorList>
    </citation>
    <scope>NUCLEOTIDE SEQUENCE [LARGE SCALE GENOMIC DNA]</scope>
    <source>
        <strain evidence="3">cv. XS01</strain>
    </source>
</reference>
<evidence type="ECO:0000256" key="1">
    <source>
        <dbReference type="SAM" id="Coils"/>
    </source>
</evidence>
<name>A0A2Z7A5C9_9LAMI</name>
<dbReference type="Proteomes" id="UP000250235">
    <property type="component" value="Unassembled WGS sequence"/>
</dbReference>
<keyword evidence="3" id="KW-1185">Reference proteome</keyword>
<dbReference type="OrthoDB" id="1402276at2759"/>